<accession>A0A6L2NGS5</accession>
<dbReference type="PANTHER" id="PTHR45648:SF167">
    <property type="entry name" value="GDSL ESTERASE_LIPASE LTL1"/>
    <property type="match status" value="1"/>
</dbReference>
<dbReference type="PRINTS" id="PR01217">
    <property type="entry name" value="PRICHEXTENSN"/>
</dbReference>
<dbReference type="Gene3D" id="4.10.60.10">
    <property type="entry name" value="Zinc finger, CCHC-type"/>
    <property type="match status" value="1"/>
</dbReference>
<feature type="compositionally biased region" description="Basic and acidic residues" evidence="3">
    <location>
        <begin position="1306"/>
        <end position="1333"/>
    </location>
</feature>
<feature type="chain" id="PRO_5026773183" evidence="4">
    <location>
        <begin position="19"/>
        <end position="1432"/>
    </location>
</feature>
<evidence type="ECO:0000313" key="6">
    <source>
        <dbReference type="EMBL" id="GEU84699.1"/>
    </source>
</evidence>
<organism evidence="6">
    <name type="scientific">Tanacetum cinerariifolium</name>
    <name type="common">Dalmatian daisy</name>
    <name type="synonym">Chrysanthemum cinerariifolium</name>
    <dbReference type="NCBI Taxonomy" id="118510"/>
    <lineage>
        <taxon>Eukaryota</taxon>
        <taxon>Viridiplantae</taxon>
        <taxon>Streptophyta</taxon>
        <taxon>Embryophyta</taxon>
        <taxon>Tracheophyta</taxon>
        <taxon>Spermatophyta</taxon>
        <taxon>Magnoliopsida</taxon>
        <taxon>eudicotyledons</taxon>
        <taxon>Gunneridae</taxon>
        <taxon>Pentapetalae</taxon>
        <taxon>asterids</taxon>
        <taxon>campanulids</taxon>
        <taxon>Asterales</taxon>
        <taxon>Asteraceae</taxon>
        <taxon>Asteroideae</taxon>
        <taxon>Anthemideae</taxon>
        <taxon>Anthemidinae</taxon>
        <taxon>Tanacetum</taxon>
    </lineage>
</organism>
<proteinExistence type="predicted"/>
<evidence type="ECO:0000256" key="3">
    <source>
        <dbReference type="SAM" id="MobiDB-lite"/>
    </source>
</evidence>
<dbReference type="Pfam" id="PF00098">
    <property type="entry name" value="zf-CCHC"/>
    <property type="match status" value="1"/>
</dbReference>
<dbReference type="Gene3D" id="3.40.50.1110">
    <property type="entry name" value="SGNH hydrolase"/>
    <property type="match status" value="1"/>
</dbReference>
<feature type="compositionally biased region" description="Polar residues" evidence="3">
    <location>
        <begin position="836"/>
        <end position="852"/>
    </location>
</feature>
<keyword evidence="2" id="KW-0479">Metal-binding</keyword>
<keyword evidence="2" id="KW-0862">Zinc</keyword>
<feature type="compositionally biased region" description="Polar residues" evidence="3">
    <location>
        <begin position="1223"/>
        <end position="1239"/>
    </location>
</feature>
<feature type="compositionally biased region" description="Basic and acidic residues" evidence="3">
    <location>
        <begin position="1250"/>
        <end position="1266"/>
    </location>
</feature>
<comment type="caution">
    <text evidence="6">The sequence shown here is derived from an EMBL/GenBank/DDBJ whole genome shotgun (WGS) entry which is preliminary data.</text>
</comment>
<dbReference type="Pfam" id="PF13976">
    <property type="entry name" value="gag_pre-integrs"/>
    <property type="match status" value="1"/>
</dbReference>
<feature type="compositionally biased region" description="Basic and acidic residues" evidence="3">
    <location>
        <begin position="941"/>
        <end position="951"/>
    </location>
</feature>
<feature type="domain" description="CCHC-type" evidence="5">
    <location>
        <begin position="322"/>
        <end position="338"/>
    </location>
</feature>
<dbReference type="SMART" id="SM00343">
    <property type="entry name" value="ZnF_C2HC"/>
    <property type="match status" value="1"/>
</dbReference>
<name>A0A6L2NGS5_TANCI</name>
<dbReference type="InterPro" id="IPR036875">
    <property type="entry name" value="Znf_CCHC_sf"/>
</dbReference>
<feature type="compositionally biased region" description="Basic and acidic residues" evidence="3">
    <location>
        <begin position="1286"/>
        <end position="1296"/>
    </location>
</feature>
<evidence type="ECO:0000256" key="4">
    <source>
        <dbReference type="SAM" id="SignalP"/>
    </source>
</evidence>
<feature type="compositionally biased region" description="Polar residues" evidence="3">
    <location>
        <begin position="899"/>
        <end position="930"/>
    </location>
</feature>
<feature type="region of interest" description="Disordered" evidence="3">
    <location>
        <begin position="30"/>
        <end position="126"/>
    </location>
</feature>
<dbReference type="InterPro" id="IPR036514">
    <property type="entry name" value="SGNH_hydro_sf"/>
</dbReference>
<feature type="region of interest" description="Disordered" evidence="3">
    <location>
        <begin position="1130"/>
        <end position="1341"/>
    </location>
</feature>
<dbReference type="EMBL" id="BKCJ010008950">
    <property type="protein sequence ID" value="GEU84699.1"/>
    <property type="molecule type" value="Genomic_DNA"/>
</dbReference>
<evidence type="ECO:0000259" key="5">
    <source>
        <dbReference type="PROSITE" id="PS50158"/>
    </source>
</evidence>
<dbReference type="InterPro" id="IPR025724">
    <property type="entry name" value="GAG-pre-integrase_dom"/>
</dbReference>
<feature type="compositionally biased region" description="Acidic residues" evidence="3">
    <location>
        <begin position="1130"/>
        <end position="1153"/>
    </location>
</feature>
<evidence type="ECO:0000256" key="2">
    <source>
        <dbReference type="PROSITE-ProRule" id="PRU00047"/>
    </source>
</evidence>
<feature type="compositionally biased region" description="Polar residues" evidence="3">
    <location>
        <begin position="952"/>
        <end position="964"/>
    </location>
</feature>
<dbReference type="GO" id="GO:0016787">
    <property type="term" value="F:hydrolase activity"/>
    <property type="evidence" value="ECO:0007669"/>
    <property type="project" value="UniProtKB-KW"/>
</dbReference>
<dbReference type="InterPro" id="IPR001878">
    <property type="entry name" value="Znf_CCHC"/>
</dbReference>
<gene>
    <name evidence="6" type="ORF">Tci_056677</name>
</gene>
<keyword evidence="4" id="KW-0732">Signal</keyword>
<feature type="compositionally biased region" description="Acidic residues" evidence="3">
    <location>
        <begin position="1175"/>
        <end position="1186"/>
    </location>
</feature>
<dbReference type="PANTHER" id="PTHR45648">
    <property type="entry name" value="GDSL LIPASE/ACYLHYDROLASE FAMILY PROTEIN (AFU_ORTHOLOGUE AFUA_4G14700)"/>
    <property type="match status" value="1"/>
</dbReference>
<feature type="compositionally biased region" description="Low complexity" evidence="3">
    <location>
        <begin position="48"/>
        <end position="65"/>
    </location>
</feature>
<reference evidence="6" key="1">
    <citation type="journal article" date="2019" name="Sci. Rep.">
        <title>Draft genome of Tanacetum cinerariifolium, the natural source of mosquito coil.</title>
        <authorList>
            <person name="Yamashiro T."/>
            <person name="Shiraishi A."/>
            <person name="Satake H."/>
            <person name="Nakayama K."/>
        </authorList>
    </citation>
    <scope>NUCLEOTIDE SEQUENCE</scope>
</reference>
<dbReference type="SUPFAM" id="SSF57756">
    <property type="entry name" value="Retrovirus zinc finger-like domains"/>
    <property type="match status" value="1"/>
</dbReference>
<keyword evidence="2" id="KW-0863">Zinc-finger</keyword>
<dbReference type="PROSITE" id="PS50158">
    <property type="entry name" value="ZF_CCHC"/>
    <property type="match status" value="1"/>
</dbReference>
<keyword evidence="1" id="KW-0378">Hydrolase</keyword>
<dbReference type="InterPro" id="IPR051058">
    <property type="entry name" value="GDSL_Est/Lipase"/>
</dbReference>
<sequence length="1432" mass="160888">MAILWLVLGLCLTAEVFAMPDKTNLWLGPHVAPKGAHSTPKEPSPSRKAPGPSPKAHSPSPSPIGHGPGPSPSPKAHSPSPRPKGPSPKAHSPSPRPKGPSPKAHTRADMLPYGIDTPDHRPTGRFSNGLNIPDIISEYIGSEPTLPYLSPELDGQKLLVGANFASAGVGILNDTGSQFILRHSVLKHQRRLVVDKDHSTGGVSAEWIQTCAKIETSPLIWPTIEENEVTKTKKYAKLSAAEKIQADCDMKATNIILQGLPTDIYSLVNHHRVAKDLWERVQLLMQGDDPIACLNKAMAFLTDVASLSSGGNNASGQVKVVKCYNCQGEGHMARQCTQPKRPRNAIWGSDVPHSETYLNDMENQSVHAMYDFEQTPVVDFTDNKKHSESNIISYSQYLQETQQENVQDTNLQTQQDSMILSVIEQMSKQMINHKAQRIKPTLYDGIVMSAKHIAIPMIDGEETLILEEEIQSKMSEKEKDPEAIKQNISYKPIDYEKLNRLSNDFGKRFTPQQELSTEQAFWLRMSNPTSKPSDASPVKIEAPKELPKIRTTHDARTEGEWGFEHTKAVFNNDIIPFLKSLIDIFNVFDRDLLNEIMEVHIGHVFTEVGLKWKPTGRTFTIVGNSCPLTRITLANVMPSKKTTSHSVETQKPELKVYSRKPKNVKNIGSSKKAKIVEFKNANHLKPNHTWGSNATDIPSSSSLVMIGVDLLFGSRDTNLYTISLDDMLKTSLICILSKASKTKSWLFHHRLLHLNFGTLNKLAKDGLSRGIPRLKFQKDHLCSACALGKSKKYSHQRKPEDTNQEKLYLLRMDLCGPMRVASINEKSSGPGLHSVTPATSSSALIPNTGSQQPCIPPNSDYWDHLFQPMFDEYFTPPSIVVSLVPVVAAPRAVDLADSRLSTSNDQDDPSTSIPSTQEQEHSPNISQSFKESPKTPTFCDDPLHQSLHEDSNSQGSSSNVQWIQHSSHGKQEMTYYEHLLPLSTSLSGNETGIDKIHLSHARILWSISRRNKMFWHTARDDTMFTSMRCISRHEKTQVYGVILLKELTNQAMLESKAYKTYHVFVWKENSKTKTKAKVAKSDNKKQPAKNPKAKGLAILSEVALTKAGYQKKQEKLSHITCNWLSNEEDNYNDDFEDDADNNDDDSDDNDESGDERTKSDSNEIPDPYKSNDEHDDKEEEEYDDEFNVEKGKNMDEVEDDEVTKELYKDVNFNLGKKDANMTDIDQSGADQKMLLNSQDSSKKRKMLMKSSKDAESSRGSKSKENKSSSISKDASQSQHKSSGKSAHAEEPSHNVEDSGMQQDQEFVMRDNNEQPTDKDVTKANWLKKPERPPTPDPDWSDFKRLRLQDIEDMLLLLIQQRLTNLTIDERNKIAYTSYSDPYGIIYVDQNRRKRLMRIDELHKFSDGTLNDVQSTLHDIAAGIRMEYLPMRK</sequence>
<feature type="compositionally biased region" description="Low complexity" evidence="3">
    <location>
        <begin position="1267"/>
        <end position="1278"/>
    </location>
</feature>
<protein>
    <submittedName>
        <fullName evidence="6">GDSL esterase/lipase</fullName>
    </submittedName>
</protein>
<dbReference type="GO" id="GO:0008270">
    <property type="term" value="F:zinc ion binding"/>
    <property type="evidence" value="ECO:0007669"/>
    <property type="project" value="UniProtKB-KW"/>
</dbReference>
<evidence type="ECO:0000256" key="1">
    <source>
        <dbReference type="ARBA" id="ARBA00022801"/>
    </source>
</evidence>
<feature type="region of interest" description="Disordered" evidence="3">
    <location>
        <begin position="826"/>
        <end position="852"/>
    </location>
</feature>
<feature type="region of interest" description="Disordered" evidence="3">
    <location>
        <begin position="898"/>
        <end position="964"/>
    </location>
</feature>
<dbReference type="GO" id="GO:0003676">
    <property type="term" value="F:nucleic acid binding"/>
    <property type="evidence" value="ECO:0007669"/>
    <property type="project" value="InterPro"/>
</dbReference>
<feature type="signal peptide" evidence="4">
    <location>
        <begin position="1"/>
        <end position="18"/>
    </location>
</feature>